<name>A0AAU3GQ09_9ACTN</name>
<dbReference type="EMBL" id="CP109535">
    <property type="protein sequence ID" value="WTY94252.1"/>
    <property type="molecule type" value="Genomic_DNA"/>
</dbReference>
<sequence length="105" mass="11959">MIHHTMIVSFNDSLPDAELDQFLKGMEQLMRDSGTIRTCSARRHIRVPVDDHSPVFAATAVVQFGFADLDALNASFVAPGVEEFIRDWKSRFPYQVVWVNHEPLD</sequence>
<gene>
    <name evidence="1" type="ORF">OG626_04745</name>
</gene>
<proteinExistence type="predicted"/>
<reference evidence="1" key="1">
    <citation type="submission" date="2022-10" db="EMBL/GenBank/DDBJ databases">
        <title>The complete genomes of actinobacterial strains from the NBC collection.</title>
        <authorList>
            <person name="Joergensen T.S."/>
            <person name="Alvarez Arevalo M."/>
            <person name="Sterndorff E.B."/>
            <person name="Faurdal D."/>
            <person name="Vuksanovic O."/>
            <person name="Mourched A.-S."/>
            <person name="Charusanti P."/>
            <person name="Shaw S."/>
            <person name="Blin K."/>
            <person name="Weber T."/>
        </authorList>
    </citation>
    <scope>NUCLEOTIDE SEQUENCE</scope>
    <source>
        <strain evidence="1">NBC_01401</strain>
    </source>
</reference>
<evidence type="ECO:0008006" key="2">
    <source>
        <dbReference type="Google" id="ProtNLM"/>
    </source>
</evidence>
<protein>
    <recommendedName>
        <fullName evidence="2">Stress-response A/B barrel domain-containing protein</fullName>
    </recommendedName>
</protein>
<organism evidence="1">
    <name type="scientific">Streptomyces sp. NBC_01401</name>
    <dbReference type="NCBI Taxonomy" id="2903854"/>
    <lineage>
        <taxon>Bacteria</taxon>
        <taxon>Bacillati</taxon>
        <taxon>Actinomycetota</taxon>
        <taxon>Actinomycetes</taxon>
        <taxon>Kitasatosporales</taxon>
        <taxon>Streptomycetaceae</taxon>
        <taxon>Streptomyces</taxon>
    </lineage>
</organism>
<evidence type="ECO:0000313" key="1">
    <source>
        <dbReference type="EMBL" id="WTY94252.1"/>
    </source>
</evidence>
<dbReference type="AlphaFoldDB" id="A0AAU3GQ09"/>
<accession>A0AAU3GQ09</accession>